<dbReference type="Gene3D" id="1.10.10.10">
    <property type="entry name" value="Winged helix-like DNA-binding domain superfamily/Winged helix DNA-binding domain"/>
    <property type="match status" value="1"/>
</dbReference>
<keyword evidence="7" id="KW-1185">Reference proteome</keyword>
<keyword evidence="1 3" id="KW-0597">Phosphoprotein</keyword>
<dbReference type="OrthoDB" id="9797341at2"/>
<accession>A0A2W2BG37</accession>
<dbReference type="Pfam" id="PF00072">
    <property type="entry name" value="Response_reg"/>
    <property type="match status" value="1"/>
</dbReference>
<dbReference type="PROSITE" id="PS50043">
    <property type="entry name" value="HTH_LUXR_2"/>
    <property type="match status" value="1"/>
</dbReference>
<dbReference type="InterPro" id="IPR011006">
    <property type="entry name" value="CheY-like_superfamily"/>
</dbReference>
<dbReference type="InterPro" id="IPR036388">
    <property type="entry name" value="WH-like_DNA-bd_sf"/>
</dbReference>
<name>A0A2W2BG37_9BACT</name>
<feature type="domain" description="Response regulatory" evidence="5">
    <location>
        <begin position="4"/>
        <end position="120"/>
    </location>
</feature>
<dbReference type="SMART" id="SM00421">
    <property type="entry name" value="HTH_LUXR"/>
    <property type="match status" value="1"/>
</dbReference>
<evidence type="ECO:0000256" key="3">
    <source>
        <dbReference type="PROSITE-ProRule" id="PRU00169"/>
    </source>
</evidence>
<dbReference type="InterPro" id="IPR016032">
    <property type="entry name" value="Sig_transdc_resp-reg_C-effctor"/>
</dbReference>
<sequence length="212" mass="23673">MQLSIALIDDHKMFTDTLSHVLGQHEFIASIKVYASAKDFLQNQDLTNTDIIVTDIAMPGMSGLDLFSALEQKGLQQKLILLSSITDAPTIKNVLRRGVGGYVSKGAPLTELSKAIQAVYYGEQYIGSELKDILIKSSFAEEQMTYDLSPQQKEVLRLVCSGKTVKEIAFEMKLSINTVQTYYRNIMKKFKVNRTVDLILLAVQNGYVPSRT</sequence>
<dbReference type="GO" id="GO:0006355">
    <property type="term" value="P:regulation of DNA-templated transcription"/>
    <property type="evidence" value="ECO:0007669"/>
    <property type="project" value="InterPro"/>
</dbReference>
<keyword evidence="2 6" id="KW-0238">DNA-binding</keyword>
<dbReference type="InterPro" id="IPR058245">
    <property type="entry name" value="NreC/VraR/RcsB-like_REC"/>
</dbReference>
<dbReference type="RefSeq" id="WP_110997083.1">
    <property type="nucleotide sequence ID" value="NZ_QKTW01000002.1"/>
</dbReference>
<feature type="domain" description="HTH luxR-type" evidence="4">
    <location>
        <begin position="141"/>
        <end position="206"/>
    </location>
</feature>
<evidence type="ECO:0000256" key="2">
    <source>
        <dbReference type="ARBA" id="ARBA00023125"/>
    </source>
</evidence>
<evidence type="ECO:0000259" key="4">
    <source>
        <dbReference type="PROSITE" id="PS50043"/>
    </source>
</evidence>
<dbReference type="PROSITE" id="PS00622">
    <property type="entry name" value="HTH_LUXR_1"/>
    <property type="match status" value="1"/>
</dbReference>
<dbReference type="CDD" id="cd06170">
    <property type="entry name" value="LuxR_C_like"/>
    <property type="match status" value="1"/>
</dbReference>
<feature type="modified residue" description="4-aspartylphosphate" evidence="3">
    <location>
        <position position="55"/>
    </location>
</feature>
<evidence type="ECO:0000256" key="1">
    <source>
        <dbReference type="ARBA" id="ARBA00022553"/>
    </source>
</evidence>
<dbReference type="InterPro" id="IPR051015">
    <property type="entry name" value="EvgA-like"/>
</dbReference>
<dbReference type="EMBL" id="QKTW01000002">
    <property type="protein sequence ID" value="PZF74877.1"/>
    <property type="molecule type" value="Genomic_DNA"/>
</dbReference>
<dbReference type="GO" id="GO:0000160">
    <property type="term" value="P:phosphorelay signal transduction system"/>
    <property type="evidence" value="ECO:0007669"/>
    <property type="project" value="InterPro"/>
</dbReference>
<dbReference type="PANTHER" id="PTHR45566:SF1">
    <property type="entry name" value="HTH-TYPE TRANSCRIPTIONAL REGULATOR YHJB-RELATED"/>
    <property type="match status" value="1"/>
</dbReference>
<reference evidence="6 7" key="1">
    <citation type="submission" date="2018-06" db="EMBL/GenBank/DDBJ databases">
        <title>Mucibacter soli gen. nov., sp. nov., a new member of the family Chitinophagaceae producing mucin.</title>
        <authorList>
            <person name="Kim M.-K."/>
            <person name="Park S."/>
            <person name="Kim T.-S."/>
            <person name="Joung Y."/>
            <person name="Han J.-H."/>
            <person name="Kim S.B."/>
        </authorList>
    </citation>
    <scope>NUCLEOTIDE SEQUENCE [LARGE SCALE GENOMIC DNA]</scope>
    <source>
        <strain evidence="6 7">R1-15</strain>
    </source>
</reference>
<dbReference type="Pfam" id="PF00196">
    <property type="entry name" value="GerE"/>
    <property type="match status" value="1"/>
</dbReference>
<gene>
    <name evidence="6" type="ORF">DN068_01385</name>
</gene>
<dbReference type="Proteomes" id="UP000248745">
    <property type="component" value="Unassembled WGS sequence"/>
</dbReference>
<dbReference type="Gene3D" id="3.40.50.2300">
    <property type="match status" value="1"/>
</dbReference>
<dbReference type="InterPro" id="IPR000792">
    <property type="entry name" value="Tscrpt_reg_LuxR_C"/>
</dbReference>
<proteinExistence type="predicted"/>
<dbReference type="PROSITE" id="PS50110">
    <property type="entry name" value="RESPONSE_REGULATORY"/>
    <property type="match status" value="1"/>
</dbReference>
<comment type="caution">
    <text evidence="6">The sequence shown here is derived from an EMBL/GenBank/DDBJ whole genome shotgun (WGS) entry which is preliminary data.</text>
</comment>
<dbReference type="InterPro" id="IPR001789">
    <property type="entry name" value="Sig_transdc_resp-reg_receiver"/>
</dbReference>
<dbReference type="SMART" id="SM00448">
    <property type="entry name" value="REC"/>
    <property type="match status" value="1"/>
</dbReference>
<evidence type="ECO:0000313" key="6">
    <source>
        <dbReference type="EMBL" id="PZF74877.1"/>
    </source>
</evidence>
<dbReference type="PANTHER" id="PTHR45566">
    <property type="entry name" value="HTH-TYPE TRANSCRIPTIONAL REGULATOR YHJB-RELATED"/>
    <property type="match status" value="1"/>
</dbReference>
<protein>
    <submittedName>
        <fullName evidence="6">DNA-binding response regulator</fullName>
    </submittedName>
</protein>
<dbReference type="CDD" id="cd17535">
    <property type="entry name" value="REC_NarL-like"/>
    <property type="match status" value="1"/>
</dbReference>
<dbReference type="AlphaFoldDB" id="A0A2W2BG37"/>
<organism evidence="6 7">
    <name type="scientific">Taibaiella soli</name>
    <dbReference type="NCBI Taxonomy" id="1649169"/>
    <lineage>
        <taxon>Bacteria</taxon>
        <taxon>Pseudomonadati</taxon>
        <taxon>Bacteroidota</taxon>
        <taxon>Chitinophagia</taxon>
        <taxon>Chitinophagales</taxon>
        <taxon>Chitinophagaceae</taxon>
        <taxon>Taibaiella</taxon>
    </lineage>
</organism>
<evidence type="ECO:0000313" key="7">
    <source>
        <dbReference type="Proteomes" id="UP000248745"/>
    </source>
</evidence>
<dbReference type="PRINTS" id="PR00038">
    <property type="entry name" value="HTHLUXR"/>
</dbReference>
<dbReference type="GO" id="GO:0003677">
    <property type="term" value="F:DNA binding"/>
    <property type="evidence" value="ECO:0007669"/>
    <property type="project" value="UniProtKB-KW"/>
</dbReference>
<evidence type="ECO:0000259" key="5">
    <source>
        <dbReference type="PROSITE" id="PS50110"/>
    </source>
</evidence>
<dbReference type="SUPFAM" id="SSF52172">
    <property type="entry name" value="CheY-like"/>
    <property type="match status" value="1"/>
</dbReference>
<dbReference type="SUPFAM" id="SSF46894">
    <property type="entry name" value="C-terminal effector domain of the bipartite response regulators"/>
    <property type="match status" value="1"/>
</dbReference>